<dbReference type="SUPFAM" id="SSF53756">
    <property type="entry name" value="UDP-Glycosyltransferase/glycogen phosphorylase"/>
    <property type="match status" value="1"/>
</dbReference>
<dbReference type="AlphaFoldDB" id="A0A4V0YR21"/>
<protein>
    <submittedName>
        <fullName evidence="2">Uncharacterized protein</fullName>
    </submittedName>
</protein>
<dbReference type="InterPro" id="IPR050194">
    <property type="entry name" value="Glycosyltransferase_grp1"/>
</dbReference>
<sequence length="569" mass="59996">MPSGAAPRRRVAAGRGRWGGAGPGLPGQPGRVASRPGRCRSRGPPRTVRRPGGPSGARRAVPGPPAGPVRLYVRAAPKRRAFRDTGFCPPARRCCGRRGSGMSRAALYGGHRVNIAFVSTLAAGGAAQGAENTFRAFLAAGHAATFLTLEGQAAKGFLPLADTFPSSQGLRPVGRLFRHWQALSDPLALAQGASELFSDAATGLFRLGDAARQALSEADVVNIHWNAGILLSPDFLAALAGKNIVLTLADLGPLTGGCHYHLACRRFEAACGRCPVLRRSGAQDASRRNHGLKRRVYGLLRPSVIALSRWLADEARASSLLGHRPITHLRYTYPLDVFRPLGPDERQAVLRRLGLPPQALVILAGAYGLDCGRKNIAALVRAVERLRAALPGRALELVTYGYGSPPPAAFPIRHVGFIDNSAMGELYGVADLFVHPAVAEALGNTLCEAQCCGTPVVSFNVGGCPEAYRPGVTGFCVEPASEDALYAALAGIVANPGQLAPMRRAAREFAMAAFSPHKHVEASAAWMAAAETARSLAEYPGLGADLADNARQSQRLFAASDRGQGIRRA</sequence>
<dbReference type="PANTHER" id="PTHR45947:SF3">
    <property type="entry name" value="SULFOQUINOVOSYL TRANSFERASE SQD2"/>
    <property type="match status" value="1"/>
</dbReference>
<organism evidence="2 3">
    <name type="scientific">Solidesulfovibrio carbinolicus</name>
    <dbReference type="NCBI Taxonomy" id="296842"/>
    <lineage>
        <taxon>Bacteria</taxon>
        <taxon>Pseudomonadati</taxon>
        <taxon>Thermodesulfobacteriota</taxon>
        <taxon>Desulfovibrionia</taxon>
        <taxon>Desulfovibrionales</taxon>
        <taxon>Desulfovibrionaceae</taxon>
        <taxon>Solidesulfovibrio</taxon>
    </lineage>
</organism>
<evidence type="ECO:0000256" key="1">
    <source>
        <dbReference type="SAM" id="MobiDB-lite"/>
    </source>
</evidence>
<proteinExistence type="predicted"/>
<reference evidence="2 3" key="1">
    <citation type="submission" date="2018-02" db="EMBL/GenBank/DDBJ databases">
        <title>Genome sequence of Desulfovibrio carbinolicus DSM 3852.</title>
        <authorList>
            <person name="Wilbanks E."/>
            <person name="Skennerton C.T."/>
            <person name="Orphan V.J."/>
        </authorList>
    </citation>
    <scope>NUCLEOTIDE SEQUENCE [LARGE SCALE GENOMIC DNA]</scope>
    <source>
        <strain evidence="2 3">DSM 3852</strain>
    </source>
</reference>
<feature type="region of interest" description="Disordered" evidence="1">
    <location>
        <begin position="1"/>
        <end position="68"/>
    </location>
</feature>
<keyword evidence="3" id="KW-1185">Reference proteome</keyword>
<evidence type="ECO:0000313" key="2">
    <source>
        <dbReference type="EMBL" id="QAZ68282.1"/>
    </source>
</evidence>
<evidence type="ECO:0000313" key="3">
    <source>
        <dbReference type="Proteomes" id="UP000293296"/>
    </source>
</evidence>
<dbReference type="Pfam" id="PF13692">
    <property type="entry name" value="Glyco_trans_1_4"/>
    <property type="match status" value="1"/>
</dbReference>
<dbReference type="GO" id="GO:0016757">
    <property type="term" value="F:glycosyltransferase activity"/>
    <property type="evidence" value="ECO:0007669"/>
    <property type="project" value="TreeGrafter"/>
</dbReference>
<dbReference type="KEGG" id="dcb:C3Y92_14040"/>
<dbReference type="PANTHER" id="PTHR45947">
    <property type="entry name" value="SULFOQUINOVOSYL TRANSFERASE SQD2"/>
    <property type="match status" value="1"/>
</dbReference>
<feature type="compositionally biased region" description="Basic residues" evidence="1">
    <location>
        <begin position="37"/>
        <end position="49"/>
    </location>
</feature>
<dbReference type="Proteomes" id="UP000293296">
    <property type="component" value="Chromosome"/>
</dbReference>
<dbReference type="Gene3D" id="3.40.50.2000">
    <property type="entry name" value="Glycogen Phosphorylase B"/>
    <property type="match status" value="2"/>
</dbReference>
<name>A0A4V0YR21_9BACT</name>
<dbReference type="OrthoDB" id="9790710at2"/>
<accession>A0A4V0YR21</accession>
<feature type="compositionally biased region" description="Gly residues" evidence="1">
    <location>
        <begin position="16"/>
        <end position="27"/>
    </location>
</feature>
<dbReference type="EMBL" id="CP026538">
    <property type="protein sequence ID" value="QAZ68282.1"/>
    <property type="molecule type" value="Genomic_DNA"/>
</dbReference>
<gene>
    <name evidence="2" type="ORF">C3Y92_14040</name>
</gene>
<feature type="compositionally biased region" description="Low complexity" evidence="1">
    <location>
        <begin position="50"/>
        <end position="61"/>
    </location>
</feature>